<protein>
    <recommendedName>
        <fullName evidence="4">Stringent starvation protein B</fullName>
    </recommendedName>
</protein>
<evidence type="ECO:0000256" key="1">
    <source>
        <dbReference type="SAM" id="MobiDB-lite"/>
    </source>
</evidence>
<dbReference type="Gene3D" id="2.30.30.220">
    <property type="entry name" value="SspB-like"/>
    <property type="match status" value="1"/>
</dbReference>
<reference evidence="2 3" key="1">
    <citation type="submission" date="2019-03" db="EMBL/GenBank/DDBJ databases">
        <title>Genomic Encyclopedia of Type Strains, Phase IV (KMG-IV): sequencing the most valuable type-strain genomes for metagenomic binning, comparative biology and taxonomic classification.</title>
        <authorList>
            <person name="Goeker M."/>
        </authorList>
    </citation>
    <scope>NUCLEOTIDE SEQUENCE [LARGE SCALE GENOMIC DNA]</scope>
    <source>
        <strain evidence="2 3">DSM 22958</strain>
    </source>
</reference>
<name>A0A4R2GMH4_9HYPH</name>
<sequence length="244" mass="25896">MSKDHIRYDLLVQNALKGVVRKVLTDASRDGLPPEHHFYVSFRTNVSGVKISSRLREKYPEEMTIVLQHQFWDLTVNDNLFEVGLSFSGIPERLTVPFDAISGFYDPSVEFGLKFEVKDDEVADGAEKNDAGKGGVAAGEPAPAPRQFTPRSVRERAAAEAQDDAAPTGTAKAGGDAEGRNGNKADDAGNGASAKEAPAKDVSTGDAVDADQAAATEDKELEPAGAPASGGAQVVSLDAFRKKH</sequence>
<dbReference type="OrthoDB" id="9800412at2"/>
<evidence type="ECO:0000313" key="3">
    <source>
        <dbReference type="Proteomes" id="UP000294881"/>
    </source>
</evidence>
<evidence type="ECO:0000313" key="2">
    <source>
        <dbReference type="EMBL" id="TCO09994.1"/>
    </source>
</evidence>
<keyword evidence="3" id="KW-1185">Reference proteome</keyword>
<feature type="region of interest" description="Disordered" evidence="1">
    <location>
        <begin position="125"/>
        <end position="244"/>
    </location>
</feature>
<gene>
    <name evidence="2" type="ORF">EV666_11628</name>
</gene>
<dbReference type="EMBL" id="SLWL01000016">
    <property type="protein sequence ID" value="TCO09994.1"/>
    <property type="molecule type" value="Genomic_DNA"/>
</dbReference>
<organism evidence="2 3">
    <name type="scientific">Camelimonas lactis</name>
    <dbReference type="NCBI Taxonomy" id="659006"/>
    <lineage>
        <taxon>Bacteria</taxon>
        <taxon>Pseudomonadati</taxon>
        <taxon>Pseudomonadota</taxon>
        <taxon>Alphaproteobacteria</taxon>
        <taxon>Hyphomicrobiales</taxon>
        <taxon>Chelatococcaceae</taxon>
        <taxon>Camelimonas</taxon>
    </lineage>
</organism>
<accession>A0A4R2GMH4</accession>
<dbReference type="AlphaFoldDB" id="A0A4R2GMH4"/>
<dbReference type="Pfam" id="PF04386">
    <property type="entry name" value="SspB"/>
    <property type="match status" value="1"/>
</dbReference>
<comment type="caution">
    <text evidence="2">The sequence shown here is derived from an EMBL/GenBank/DDBJ whole genome shotgun (WGS) entry which is preliminary data.</text>
</comment>
<evidence type="ECO:0008006" key="4">
    <source>
        <dbReference type="Google" id="ProtNLM"/>
    </source>
</evidence>
<dbReference type="SUPFAM" id="SSF101738">
    <property type="entry name" value="SspB-like"/>
    <property type="match status" value="1"/>
</dbReference>
<proteinExistence type="predicted"/>
<dbReference type="InterPro" id="IPR007481">
    <property type="entry name" value="SspB"/>
</dbReference>
<feature type="compositionally biased region" description="Basic and acidic residues" evidence="1">
    <location>
        <begin position="175"/>
        <end position="187"/>
    </location>
</feature>
<dbReference type="Proteomes" id="UP000294881">
    <property type="component" value="Unassembled WGS sequence"/>
</dbReference>
<dbReference type="InterPro" id="IPR036760">
    <property type="entry name" value="SspB-like_sf"/>
</dbReference>
<dbReference type="RefSeq" id="WP_132010033.1">
    <property type="nucleotide sequence ID" value="NZ_JBHUNN010000002.1"/>
</dbReference>